<organism evidence="2 3">
    <name type="scientific">Portunus trituberculatus</name>
    <name type="common">Swimming crab</name>
    <name type="synonym">Neptunus trituberculatus</name>
    <dbReference type="NCBI Taxonomy" id="210409"/>
    <lineage>
        <taxon>Eukaryota</taxon>
        <taxon>Metazoa</taxon>
        <taxon>Ecdysozoa</taxon>
        <taxon>Arthropoda</taxon>
        <taxon>Crustacea</taxon>
        <taxon>Multicrustacea</taxon>
        <taxon>Malacostraca</taxon>
        <taxon>Eumalacostraca</taxon>
        <taxon>Eucarida</taxon>
        <taxon>Decapoda</taxon>
        <taxon>Pleocyemata</taxon>
        <taxon>Brachyura</taxon>
        <taxon>Eubrachyura</taxon>
        <taxon>Portunoidea</taxon>
        <taxon>Portunidae</taxon>
        <taxon>Portuninae</taxon>
        <taxon>Portunus</taxon>
    </lineage>
</organism>
<reference evidence="2 3" key="1">
    <citation type="submission" date="2019-05" db="EMBL/GenBank/DDBJ databases">
        <title>Another draft genome of Portunus trituberculatus and its Hox gene families provides insights of decapod evolution.</title>
        <authorList>
            <person name="Jeong J.-H."/>
            <person name="Song I."/>
            <person name="Kim S."/>
            <person name="Choi T."/>
            <person name="Kim D."/>
            <person name="Ryu S."/>
            <person name="Kim W."/>
        </authorList>
    </citation>
    <scope>NUCLEOTIDE SEQUENCE [LARGE SCALE GENOMIC DNA]</scope>
    <source>
        <tissue evidence="2">Muscle</tissue>
    </source>
</reference>
<accession>A0A5B7GBA3</accession>
<comment type="caution">
    <text evidence="2">The sequence shown here is derived from an EMBL/GenBank/DDBJ whole genome shotgun (WGS) entry which is preliminary data.</text>
</comment>
<dbReference type="EMBL" id="VSRR010012747">
    <property type="protein sequence ID" value="MPC54929.1"/>
    <property type="molecule type" value="Genomic_DNA"/>
</dbReference>
<feature type="region of interest" description="Disordered" evidence="1">
    <location>
        <begin position="147"/>
        <end position="185"/>
    </location>
</feature>
<evidence type="ECO:0000256" key="1">
    <source>
        <dbReference type="SAM" id="MobiDB-lite"/>
    </source>
</evidence>
<gene>
    <name evidence="2" type="ORF">E2C01_048859</name>
</gene>
<sequence>MWNTSLLKGCTSLWSVISKCENGSKISSEVIQKWLGSPAPRVPLPSPLPDLSGKKDGTWVVLCGVGVEVVGRGVAKVGKRGEGVEEGIGEGVGSFDMKSSKDMEGMKPLDIEVVGSLSSFFSTSSSSSSSFSSDVFLENGNRLKYLEKSSSSSEEDEESSSSSSSSERPKKSKSSPLFFPASWGF</sequence>
<keyword evidence="3" id="KW-1185">Reference proteome</keyword>
<protein>
    <submittedName>
        <fullName evidence="2">Uncharacterized protein</fullName>
    </submittedName>
</protein>
<evidence type="ECO:0000313" key="2">
    <source>
        <dbReference type="EMBL" id="MPC54929.1"/>
    </source>
</evidence>
<evidence type="ECO:0000313" key="3">
    <source>
        <dbReference type="Proteomes" id="UP000324222"/>
    </source>
</evidence>
<dbReference type="AlphaFoldDB" id="A0A5B7GBA3"/>
<dbReference type="Proteomes" id="UP000324222">
    <property type="component" value="Unassembled WGS sequence"/>
</dbReference>
<proteinExistence type="predicted"/>
<name>A0A5B7GBA3_PORTR</name>